<dbReference type="EC" id="2.7.13.3" evidence="2"/>
<dbReference type="InterPro" id="IPR036890">
    <property type="entry name" value="HATPase_C_sf"/>
</dbReference>
<name>A0ABV5HDG2_9FLAO</name>
<protein>
    <recommendedName>
        <fullName evidence="2">histidine kinase</fullName>
        <ecNumber evidence="2">2.7.13.3</ecNumber>
    </recommendedName>
</protein>
<proteinExistence type="predicted"/>
<dbReference type="Gene3D" id="3.30.565.10">
    <property type="entry name" value="Histidine kinase-like ATPase, C-terminal domain"/>
    <property type="match status" value="1"/>
</dbReference>
<keyword evidence="8" id="KW-0472">Membrane</keyword>
<dbReference type="Pfam" id="PF02518">
    <property type="entry name" value="HATPase_c"/>
    <property type="match status" value="1"/>
</dbReference>
<evidence type="ECO:0000256" key="2">
    <source>
        <dbReference type="ARBA" id="ARBA00012438"/>
    </source>
</evidence>
<evidence type="ECO:0000313" key="11">
    <source>
        <dbReference type="Proteomes" id="UP001589562"/>
    </source>
</evidence>
<dbReference type="InterPro" id="IPR050428">
    <property type="entry name" value="TCS_sensor_his_kinase"/>
</dbReference>
<comment type="caution">
    <text evidence="10">The sequence shown here is derived from an EMBL/GenBank/DDBJ whole genome shotgun (WGS) entry which is preliminary data.</text>
</comment>
<dbReference type="InterPro" id="IPR003661">
    <property type="entry name" value="HisK_dim/P_dom"/>
</dbReference>
<dbReference type="InterPro" id="IPR036097">
    <property type="entry name" value="HisK_dim/P_sf"/>
</dbReference>
<dbReference type="Pfam" id="PF00512">
    <property type="entry name" value="HisKA"/>
    <property type="match status" value="1"/>
</dbReference>
<evidence type="ECO:0000256" key="6">
    <source>
        <dbReference type="ARBA" id="ARBA00022777"/>
    </source>
</evidence>
<dbReference type="InterPro" id="IPR005467">
    <property type="entry name" value="His_kinase_dom"/>
</dbReference>
<dbReference type="PANTHER" id="PTHR45436:SF5">
    <property type="entry name" value="SENSOR HISTIDINE KINASE TRCS"/>
    <property type="match status" value="1"/>
</dbReference>
<comment type="catalytic activity">
    <reaction evidence="1">
        <text>ATP + protein L-histidine = ADP + protein N-phospho-L-histidine.</text>
        <dbReference type="EC" id="2.7.13.3"/>
    </reaction>
</comment>
<organism evidence="10 11">
    <name type="scientific">Flavobacterium gyeonganense</name>
    <dbReference type="NCBI Taxonomy" id="1310418"/>
    <lineage>
        <taxon>Bacteria</taxon>
        <taxon>Pseudomonadati</taxon>
        <taxon>Bacteroidota</taxon>
        <taxon>Flavobacteriia</taxon>
        <taxon>Flavobacteriales</taxon>
        <taxon>Flavobacteriaceae</taxon>
        <taxon>Flavobacterium</taxon>
    </lineage>
</organism>
<accession>A0ABV5HDG2</accession>
<dbReference type="RefSeq" id="WP_278009754.1">
    <property type="nucleotide sequence ID" value="NZ_CP121112.1"/>
</dbReference>
<feature type="transmembrane region" description="Helical" evidence="8">
    <location>
        <begin position="132"/>
        <end position="154"/>
    </location>
</feature>
<feature type="transmembrane region" description="Helical" evidence="8">
    <location>
        <begin position="12"/>
        <end position="32"/>
    </location>
</feature>
<evidence type="ECO:0000256" key="5">
    <source>
        <dbReference type="ARBA" id="ARBA00022692"/>
    </source>
</evidence>
<evidence type="ECO:0000256" key="4">
    <source>
        <dbReference type="ARBA" id="ARBA00022679"/>
    </source>
</evidence>
<sequence length="422" mass="48581">MKNKKLLNKTTSSFLVYAVIILLLCAPVFYAISKWLYIYETDEVLLFHKGSFIKQSHKSYTESDIAAWNKYNRNVDIVADMGVKKDSIVSKMLFDSIANEKEPFRVLYTPVQINGKKYTYIEKSNMVEMEGMVYSIAAMFLCVIIILMIGIIWISKATAAKIWKPFYNTLEQIQDFEIDKNKAPQFIETDIDEFDRLNKSLERLIEKNTTIYKSQREFIENAAHELQTPLALFQSKIDTLFQFPDLSEEQSELLSSLNNDVSRMNRLNKNLLLLSKIDNDSYFEKTNISLNATLNRHLDFFIEQAESKHLSVNIETETDITLHSNTVLIEVLINNLFLNAIRHNVKGGKINISTTSDALTFSNTGQNTALNSEKFFNRFSKSDPSSQGNGLGLAIVKKITELNNWDLVYTFDENLHHFTVKF</sequence>
<keyword evidence="6 10" id="KW-0418">Kinase</keyword>
<dbReference type="PANTHER" id="PTHR45436">
    <property type="entry name" value="SENSOR HISTIDINE KINASE YKOH"/>
    <property type="match status" value="1"/>
</dbReference>
<keyword evidence="3" id="KW-0597">Phosphoprotein</keyword>
<feature type="domain" description="Histidine kinase" evidence="9">
    <location>
        <begin position="221"/>
        <end position="422"/>
    </location>
</feature>
<keyword evidence="5 8" id="KW-0812">Transmembrane</keyword>
<reference evidence="10 11" key="1">
    <citation type="submission" date="2024-09" db="EMBL/GenBank/DDBJ databases">
        <authorList>
            <person name="Sun Q."/>
            <person name="Mori K."/>
        </authorList>
    </citation>
    <scope>NUCLEOTIDE SEQUENCE [LARGE SCALE GENOMIC DNA]</scope>
    <source>
        <strain evidence="10 11">CECT 8365</strain>
    </source>
</reference>
<dbReference type="SUPFAM" id="SSF47384">
    <property type="entry name" value="Homodimeric domain of signal transducing histidine kinase"/>
    <property type="match status" value="1"/>
</dbReference>
<evidence type="ECO:0000259" key="9">
    <source>
        <dbReference type="PROSITE" id="PS50109"/>
    </source>
</evidence>
<keyword evidence="7 8" id="KW-1133">Transmembrane helix</keyword>
<evidence type="ECO:0000256" key="3">
    <source>
        <dbReference type="ARBA" id="ARBA00022553"/>
    </source>
</evidence>
<dbReference type="Proteomes" id="UP001589562">
    <property type="component" value="Unassembled WGS sequence"/>
</dbReference>
<evidence type="ECO:0000313" key="10">
    <source>
        <dbReference type="EMBL" id="MFB9109943.1"/>
    </source>
</evidence>
<dbReference type="CDD" id="cd00082">
    <property type="entry name" value="HisKA"/>
    <property type="match status" value="1"/>
</dbReference>
<gene>
    <name evidence="10" type="ORF">ACFFVK_15245</name>
</gene>
<dbReference type="PROSITE" id="PS50109">
    <property type="entry name" value="HIS_KIN"/>
    <property type="match status" value="1"/>
</dbReference>
<dbReference type="Gene3D" id="1.10.287.130">
    <property type="match status" value="1"/>
</dbReference>
<dbReference type="SMART" id="SM00388">
    <property type="entry name" value="HisKA"/>
    <property type="match status" value="1"/>
</dbReference>
<evidence type="ECO:0000256" key="8">
    <source>
        <dbReference type="SAM" id="Phobius"/>
    </source>
</evidence>
<keyword evidence="4" id="KW-0808">Transferase</keyword>
<keyword evidence="11" id="KW-1185">Reference proteome</keyword>
<dbReference type="GO" id="GO:0016301">
    <property type="term" value="F:kinase activity"/>
    <property type="evidence" value="ECO:0007669"/>
    <property type="project" value="UniProtKB-KW"/>
</dbReference>
<dbReference type="EMBL" id="JBHMFE010000020">
    <property type="protein sequence ID" value="MFB9109943.1"/>
    <property type="molecule type" value="Genomic_DNA"/>
</dbReference>
<dbReference type="InterPro" id="IPR003594">
    <property type="entry name" value="HATPase_dom"/>
</dbReference>
<evidence type="ECO:0000256" key="7">
    <source>
        <dbReference type="ARBA" id="ARBA00022989"/>
    </source>
</evidence>
<dbReference type="SUPFAM" id="SSF55874">
    <property type="entry name" value="ATPase domain of HSP90 chaperone/DNA topoisomerase II/histidine kinase"/>
    <property type="match status" value="1"/>
</dbReference>
<dbReference type="SMART" id="SM00387">
    <property type="entry name" value="HATPase_c"/>
    <property type="match status" value="1"/>
</dbReference>
<evidence type="ECO:0000256" key="1">
    <source>
        <dbReference type="ARBA" id="ARBA00000085"/>
    </source>
</evidence>